<evidence type="ECO:0000256" key="4">
    <source>
        <dbReference type="ARBA" id="ARBA00012784"/>
    </source>
</evidence>
<dbReference type="PANTHER" id="PTHR11409:SF43">
    <property type="entry name" value="ADENOSINE DEAMINASE"/>
    <property type="match status" value="1"/>
</dbReference>
<dbReference type="UniPathway" id="UPA00606"/>
<dbReference type="GeneID" id="15805815"/>
<comment type="cofactor">
    <cofactor evidence="1">
        <name>Zn(2+)</name>
        <dbReference type="ChEBI" id="CHEBI:29105"/>
    </cofactor>
</comment>
<dbReference type="Proteomes" id="UP000031512">
    <property type="component" value="Chromosome 3"/>
</dbReference>
<dbReference type="PANTHER" id="PTHR11409">
    <property type="entry name" value="ADENOSINE DEAMINASE"/>
    <property type="match status" value="1"/>
</dbReference>
<dbReference type="GO" id="GO:0046872">
    <property type="term" value="F:metal ion binding"/>
    <property type="evidence" value="ECO:0007669"/>
    <property type="project" value="UniProtKB-KW"/>
</dbReference>
<accession>L0B1N8</accession>
<dbReference type="InterPro" id="IPR006330">
    <property type="entry name" value="Ado/ade_deaminase"/>
</dbReference>
<evidence type="ECO:0000313" key="10">
    <source>
        <dbReference type="EMBL" id="AFZ81750.1"/>
    </source>
</evidence>
<dbReference type="KEGG" id="beq:BEWA_011680"/>
<dbReference type="GO" id="GO:0005829">
    <property type="term" value="C:cytosol"/>
    <property type="evidence" value="ECO:0007669"/>
    <property type="project" value="TreeGrafter"/>
</dbReference>
<keyword evidence="7 10" id="KW-0378">Hydrolase</keyword>
<evidence type="ECO:0000256" key="8">
    <source>
        <dbReference type="ARBA" id="ARBA00022833"/>
    </source>
</evidence>
<keyword evidence="6" id="KW-0660">Purine salvage</keyword>
<dbReference type="SUPFAM" id="SSF51556">
    <property type="entry name" value="Metallo-dependent hydrolases"/>
    <property type="match status" value="1"/>
</dbReference>
<dbReference type="NCBIfam" id="TIGR01430">
    <property type="entry name" value="aden_deam"/>
    <property type="match status" value="1"/>
</dbReference>
<dbReference type="STRING" id="1537102.L0B1N8"/>
<evidence type="ECO:0000256" key="6">
    <source>
        <dbReference type="ARBA" id="ARBA00022726"/>
    </source>
</evidence>
<dbReference type="GO" id="GO:0004000">
    <property type="term" value="F:adenosine deaminase activity"/>
    <property type="evidence" value="ECO:0007669"/>
    <property type="project" value="TreeGrafter"/>
</dbReference>
<feature type="domain" description="Adenosine deaminase" evidence="9">
    <location>
        <begin position="15"/>
        <end position="354"/>
    </location>
</feature>
<dbReference type="GO" id="GO:0009897">
    <property type="term" value="C:external side of plasma membrane"/>
    <property type="evidence" value="ECO:0007669"/>
    <property type="project" value="TreeGrafter"/>
</dbReference>
<gene>
    <name evidence="10" type="ORF">BEWA_011680</name>
</gene>
<proteinExistence type="inferred from homology"/>
<evidence type="ECO:0000256" key="3">
    <source>
        <dbReference type="ARBA" id="ARBA00006676"/>
    </source>
</evidence>
<dbReference type="Pfam" id="PF00962">
    <property type="entry name" value="A_deaminase"/>
    <property type="match status" value="1"/>
</dbReference>
<evidence type="ECO:0000256" key="5">
    <source>
        <dbReference type="ARBA" id="ARBA00022723"/>
    </source>
</evidence>
<dbReference type="AlphaFoldDB" id="L0B1N8"/>
<dbReference type="GO" id="GO:0006166">
    <property type="term" value="P:purine ribonucleoside salvage"/>
    <property type="evidence" value="ECO:0007669"/>
    <property type="project" value="UniProtKB-KW"/>
</dbReference>
<keyword evidence="8" id="KW-0862">Zinc</keyword>
<dbReference type="InterPro" id="IPR032466">
    <property type="entry name" value="Metal_Hydrolase"/>
</dbReference>
<dbReference type="GO" id="GO:0043103">
    <property type="term" value="P:hypoxanthine salvage"/>
    <property type="evidence" value="ECO:0007669"/>
    <property type="project" value="TreeGrafter"/>
</dbReference>
<dbReference type="OrthoDB" id="272271at2759"/>
<evidence type="ECO:0000313" key="11">
    <source>
        <dbReference type="Proteomes" id="UP000031512"/>
    </source>
</evidence>
<comment type="similarity">
    <text evidence="3">Belongs to the metallo-dependent hydrolases superfamily. Adenosine and AMP deaminases family.</text>
</comment>
<dbReference type="EC" id="3.5.4.4" evidence="4"/>
<protein>
    <recommendedName>
        <fullName evidence="4">adenosine deaminase</fullName>
        <ecNumber evidence="4">3.5.4.4</ecNumber>
    </recommendedName>
</protein>
<sequence length="359" mass="40636">MTAYYDVTPRSFNLPKVELHTHLDGDVRSETILHFAKKRGIKLPADTVEEVRDLVTFVKTPNVPLDFSKFDFVNAAVGGCREALKRIAYEFVETKFKEGVIYVEARYSPHLFANSKVTPVVSGQIPGDVTPEDALVAVLEGFKEGEEKFGIKVRSILCCILAFPYWCDEVVELCKKYRDRGVVGIDIAGGRPPQEFFFCKEEVKAFQDAFEHGIHRTVHAGEVDSAKHVEFAVDVLKAERIGHGTKIIEDMEIYKKVVGKDVHIEVCPFSNYISDSWDYSTPHPVVKFKEDGVNYSINSDDSSMFRKGLNGNYSFLAERYGFTIDEFKRTNINAAKAAFLPEDEKKELLDKLYKAYGIQ</sequence>
<name>L0B1N8_THEEQ</name>
<keyword evidence="11" id="KW-1185">Reference proteome</keyword>
<dbReference type="eggNOG" id="KOG1097">
    <property type="taxonomic scope" value="Eukaryota"/>
</dbReference>
<dbReference type="VEuPathDB" id="PiroplasmaDB:BEWA_011680"/>
<dbReference type="InterPro" id="IPR001365">
    <property type="entry name" value="A_deaminase_dom"/>
</dbReference>
<evidence type="ECO:0000256" key="2">
    <source>
        <dbReference type="ARBA" id="ARBA00005058"/>
    </source>
</evidence>
<evidence type="ECO:0000256" key="7">
    <source>
        <dbReference type="ARBA" id="ARBA00022801"/>
    </source>
</evidence>
<reference evidence="10 11" key="1">
    <citation type="journal article" date="2012" name="BMC Genomics">
        <title>Comparative genomic analysis and phylogenetic position of Theileria equi.</title>
        <authorList>
            <person name="Kappmeyer L.S."/>
            <person name="Thiagarajan M."/>
            <person name="Herndon D.R."/>
            <person name="Ramsay J.D."/>
            <person name="Caler E."/>
            <person name="Djikeng A."/>
            <person name="Gillespie J.J."/>
            <person name="Lau A.O."/>
            <person name="Roalson E.H."/>
            <person name="Silva J.C."/>
            <person name="Silva M.G."/>
            <person name="Suarez C.E."/>
            <person name="Ueti M.W."/>
            <person name="Nene V.M."/>
            <person name="Mealey R.H."/>
            <person name="Knowles D.P."/>
            <person name="Brayton K.A."/>
        </authorList>
    </citation>
    <scope>NUCLEOTIDE SEQUENCE [LARGE SCALE GENOMIC DNA]</scope>
    <source>
        <strain evidence="10 11">WA</strain>
    </source>
</reference>
<dbReference type="Gene3D" id="3.20.20.140">
    <property type="entry name" value="Metal-dependent hydrolases"/>
    <property type="match status" value="1"/>
</dbReference>
<dbReference type="GO" id="GO:0060169">
    <property type="term" value="P:negative regulation of adenosine receptor signaling pathway"/>
    <property type="evidence" value="ECO:0007669"/>
    <property type="project" value="TreeGrafter"/>
</dbReference>
<dbReference type="GO" id="GO:0046103">
    <property type="term" value="P:inosine biosynthetic process"/>
    <property type="evidence" value="ECO:0007669"/>
    <property type="project" value="TreeGrafter"/>
</dbReference>
<organism evidence="10 11">
    <name type="scientific">Theileria equi strain WA</name>
    <dbReference type="NCBI Taxonomy" id="1537102"/>
    <lineage>
        <taxon>Eukaryota</taxon>
        <taxon>Sar</taxon>
        <taxon>Alveolata</taxon>
        <taxon>Apicomplexa</taxon>
        <taxon>Aconoidasida</taxon>
        <taxon>Piroplasmida</taxon>
        <taxon>Theileriidae</taxon>
        <taxon>Theileria</taxon>
    </lineage>
</organism>
<evidence type="ECO:0000259" key="9">
    <source>
        <dbReference type="Pfam" id="PF00962"/>
    </source>
</evidence>
<dbReference type="EMBL" id="CP001670">
    <property type="protein sequence ID" value="AFZ81750.1"/>
    <property type="molecule type" value="Genomic_DNA"/>
</dbReference>
<dbReference type="GO" id="GO:0006154">
    <property type="term" value="P:adenosine catabolic process"/>
    <property type="evidence" value="ECO:0007669"/>
    <property type="project" value="TreeGrafter"/>
</dbReference>
<comment type="pathway">
    <text evidence="2">Purine metabolism; purine nucleoside salvage.</text>
</comment>
<evidence type="ECO:0000256" key="1">
    <source>
        <dbReference type="ARBA" id="ARBA00001947"/>
    </source>
</evidence>
<keyword evidence="5" id="KW-0479">Metal-binding</keyword>
<dbReference type="RefSeq" id="XP_004831416.1">
    <property type="nucleotide sequence ID" value="XM_004831359.1"/>
</dbReference>